<dbReference type="InterPro" id="IPR051532">
    <property type="entry name" value="Ester_Hydrolysis_Enzymes"/>
</dbReference>
<organism evidence="2 3">
    <name type="scientific">Kitasatospora acidiphila</name>
    <dbReference type="NCBI Taxonomy" id="2567942"/>
    <lineage>
        <taxon>Bacteria</taxon>
        <taxon>Bacillati</taxon>
        <taxon>Actinomycetota</taxon>
        <taxon>Actinomycetes</taxon>
        <taxon>Kitasatosporales</taxon>
        <taxon>Streptomycetaceae</taxon>
        <taxon>Kitasatospora</taxon>
    </lineage>
</organism>
<sequence length="282" mass="30205">MIGRPAAAPVGEPLGCHALPTESAGPPRPAAIRSRRNAVSPLVRRAIAVLVSAVCGPLALPAVQSASAAATATPKVVKVMPLGDSITLGIGSSTDAGYRLPLWRMTTTQSRYTVQFVGSQHDGDFPQPWHEGHGGWKIDDIAAHIDGWLAAQSPDVVLLHIGINDLDSGTDKEHAPDRLAALVDRIFTDRPGVDLILQGLLPTTQGLQDQIQQYNLRAENLAPAQEDAGRHFHYIDAPQLTPNEFHDRLHPNDLGYTRMADAYFQALNADVGSAQLPLKACP</sequence>
<dbReference type="OrthoDB" id="468550at2"/>
<dbReference type="InterPro" id="IPR036514">
    <property type="entry name" value="SGNH_hydro_sf"/>
</dbReference>
<gene>
    <name evidence="2" type="ORF">E6W39_26060</name>
</gene>
<dbReference type="Proteomes" id="UP000319103">
    <property type="component" value="Unassembled WGS sequence"/>
</dbReference>
<feature type="domain" description="SGNH hydrolase-type esterase" evidence="1">
    <location>
        <begin position="82"/>
        <end position="257"/>
    </location>
</feature>
<accession>A0A540W7T8</accession>
<dbReference type="Pfam" id="PF13472">
    <property type="entry name" value="Lipase_GDSL_2"/>
    <property type="match status" value="1"/>
</dbReference>
<proteinExistence type="predicted"/>
<dbReference type="Gene3D" id="3.40.50.1110">
    <property type="entry name" value="SGNH hydrolase"/>
    <property type="match status" value="1"/>
</dbReference>
<protein>
    <recommendedName>
        <fullName evidence="1">SGNH hydrolase-type esterase domain-containing protein</fullName>
    </recommendedName>
</protein>
<keyword evidence="3" id="KW-1185">Reference proteome</keyword>
<evidence type="ECO:0000313" key="2">
    <source>
        <dbReference type="EMBL" id="TQF05068.1"/>
    </source>
</evidence>
<dbReference type="PANTHER" id="PTHR30383:SF5">
    <property type="entry name" value="SGNH HYDROLASE-TYPE ESTERASE DOMAIN-CONTAINING PROTEIN"/>
    <property type="match status" value="1"/>
</dbReference>
<dbReference type="SUPFAM" id="SSF52266">
    <property type="entry name" value="SGNH hydrolase"/>
    <property type="match status" value="1"/>
</dbReference>
<dbReference type="AlphaFoldDB" id="A0A540W7T8"/>
<dbReference type="GO" id="GO:0004622">
    <property type="term" value="F:phosphatidylcholine lysophospholipase activity"/>
    <property type="evidence" value="ECO:0007669"/>
    <property type="project" value="TreeGrafter"/>
</dbReference>
<reference evidence="2 3" key="1">
    <citation type="submission" date="2019-06" db="EMBL/GenBank/DDBJ databases">
        <title>Description of Kitasatospora acidophila sp. nov. isolated from pine grove soil, and reclassification of Streptomyces novaecaesareae to Kitasatospora novaeceasareae comb. nov.</title>
        <authorList>
            <person name="Kim M.J."/>
        </authorList>
    </citation>
    <scope>NUCLEOTIDE SEQUENCE [LARGE SCALE GENOMIC DNA]</scope>
    <source>
        <strain evidence="2 3">MMS16-CNU292</strain>
    </source>
</reference>
<evidence type="ECO:0000313" key="3">
    <source>
        <dbReference type="Proteomes" id="UP000319103"/>
    </source>
</evidence>
<comment type="caution">
    <text evidence="2">The sequence shown here is derived from an EMBL/GenBank/DDBJ whole genome shotgun (WGS) entry which is preliminary data.</text>
</comment>
<dbReference type="InterPro" id="IPR013830">
    <property type="entry name" value="SGNH_hydro"/>
</dbReference>
<dbReference type="PANTHER" id="PTHR30383">
    <property type="entry name" value="THIOESTERASE 1/PROTEASE 1/LYSOPHOSPHOLIPASE L1"/>
    <property type="match status" value="1"/>
</dbReference>
<dbReference type="CDD" id="cd01833">
    <property type="entry name" value="XynB_like"/>
    <property type="match status" value="1"/>
</dbReference>
<evidence type="ECO:0000259" key="1">
    <source>
        <dbReference type="Pfam" id="PF13472"/>
    </source>
</evidence>
<name>A0A540W7T8_9ACTN</name>
<dbReference type="EMBL" id="VIGB01000003">
    <property type="protein sequence ID" value="TQF05068.1"/>
    <property type="molecule type" value="Genomic_DNA"/>
</dbReference>